<comment type="similarity">
    <text evidence="2 7">Belongs to the UPF0056 (MarC) family.</text>
</comment>
<evidence type="ECO:0000256" key="5">
    <source>
        <dbReference type="ARBA" id="ARBA00022989"/>
    </source>
</evidence>
<evidence type="ECO:0000256" key="2">
    <source>
        <dbReference type="ARBA" id="ARBA00009784"/>
    </source>
</evidence>
<feature type="transmembrane region" description="Helical" evidence="7">
    <location>
        <begin position="6"/>
        <end position="28"/>
    </location>
</feature>
<dbReference type="PANTHER" id="PTHR33508:SF1">
    <property type="entry name" value="UPF0056 MEMBRANE PROTEIN YHCE"/>
    <property type="match status" value="1"/>
</dbReference>
<sequence>MIKHFAQAFIPLFVATDPIGLVAIFIALSRDTEIGQRQRIARHAILTGGGVALVFLFLGKSIFTALGISVRDFQVAGGLILFILAARDLIRSAAEKPEPLAEGFGVVPLGMPLIAGPATIAALLLLSETVGLWMTLGGLVANLGIMALAFAYSNWLGRQIGQTGLRAISKIVSMLLAAIAIHMIRVGAIESFQ</sequence>
<reference evidence="9" key="1">
    <citation type="submission" date="2016-02" db="EMBL/GenBank/DDBJ databases">
        <authorList>
            <person name="Sanders J.G."/>
            <person name="Lin J.Y."/>
            <person name="Wertz J.T."/>
            <person name="Russell J.A."/>
            <person name="Moreau C.S."/>
            <person name="Powell S."/>
        </authorList>
    </citation>
    <scope>NUCLEOTIDE SEQUENCE [LARGE SCALE GENOMIC DNA]</scope>
    <source>
        <strain evidence="9">CAG34</strain>
    </source>
</reference>
<dbReference type="GO" id="GO:0005886">
    <property type="term" value="C:plasma membrane"/>
    <property type="evidence" value="ECO:0007669"/>
    <property type="project" value="UniProtKB-SubCell"/>
</dbReference>
<feature type="transmembrane region" description="Helical" evidence="7">
    <location>
        <begin position="65"/>
        <end position="85"/>
    </location>
</feature>
<keyword evidence="5 7" id="KW-1133">Transmembrane helix</keyword>
<dbReference type="Pfam" id="PF01914">
    <property type="entry name" value="MarC"/>
    <property type="match status" value="1"/>
</dbReference>
<dbReference type="AlphaFoldDB" id="A0A139SUI0"/>
<dbReference type="OrthoDB" id="21094at2"/>
<evidence type="ECO:0000256" key="3">
    <source>
        <dbReference type="ARBA" id="ARBA00022475"/>
    </source>
</evidence>
<keyword evidence="9" id="KW-1185">Reference proteome</keyword>
<accession>A0A139SUI0</accession>
<dbReference type="RefSeq" id="WP_068628292.1">
    <property type="nucleotide sequence ID" value="NZ_LSZQ01000009.1"/>
</dbReference>
<keyword evidence="4 7" id="KW-0812">Transmembrane</keyword>
<organism evidence="8 9">
    <name type="scientific">Cephaloticoccus primus</name>
    <dbReference type="NCBI Taxonomy" id="1548207"/>
    <lineage>
        <taxon>Bacteria</taxon>
        <taxon>Pseudomonadati</taxon>
        <taxon>Verrucomicrobiota</taxon>
        <taxon>Opitutia</taxon>
        <taxon>Opitutales</taxon>
        <taxon>Opitutaceae</taxon>
        <taxon>Cephaloticoccus</taxon>
    </lineage>
</organism>
<evidence type="ECO:0000313" key="9">
    <source>
        <dbReference type="Proteomes" id="UP000070058"/>
    </source>
</evidence>
<comment type="caution">
    <text evidence="8">The sequence shown here is derived from an EMBL/GenBank/DDBJ whole genome shotgun (WGS) entry which is preliminary data.</text>
</comment>
<evidence type="ECO:0000256" key="1">
    <source>
        <dbReference type="ARBA" id="ARBA00004651"/>
    </source>
</evidence>
<dbReference type="InterPro" id="IPR002771">
    <property type="entry name" value="Multi_antbiot-R_MarC"/>
</dbReference>
<evidence type="ECO:0000256" key="7">
    <source>
        <dbReference type="RuleBase" id="RU362048"/>
    </source>
</evidence>
<keyword evidence="6 7" id="KW-0472">Membrane</keyword>
<comment type="subcellular location">
    <subcellularLocation>
        <location evidence="1 7">Cell membrane</location>
        <topology evidence="1 7">Multi-pass membrane protein</topology>
    </subcellularLocation>
</comment>
<proteinExistence type="inferred from homology"/>
<dbReference type="NCBIfam" id="TIGR00427">
    <property type="entry name" value="NAAT family transporter"/>
    <property type="match status" value="1"/>
</dbReference>
<feature type="transmembrane region" description="Helical" evidence="7">
    <location>
        <begin position="132"/>
        <end position="155"/>
    </location>
</feature>
<gene>
    <name evidence="8" type="ORF">AXK11_01225</name>
</gene>
<keyword evidence="3" id="KW-1003">Cell membrane</keyword>
<feature type="transmembrane region" description="Helical" evidence="7">
    <location>
        <begin position="106"/>
        <end position="126"/>
    </location>
</feature>
<evidence type="ECO:0000256" key="4">
    <source>
        <dbReference type="ARBA" id="ARBA00022692"/>
    </source>
</evidence>
<evidence type="ECO:0000313" key="8">
    <source>
        <dbReference type="EMBL" id="KXU38090.1"/>
    </source>
</evidence>
<dbReference type="PANTHER" id="PTHR33508">
    <property type="entry name" value="UPF0056 MEMBRANE PROTEIN YHCE"/>
    <property type="match status" value="1"/>
</dbReference>
<name>A0A139SUI0_9BACT</name>
<evidence type="ECO:0000256" key="6">
    <source>
        <dbReference type="ARBA" id="ARBA00023136"/>
    </source>
</evidence>
<feature type="transmembrane region" description="Helical" evidence="7">
    <location>
        <begin position="167"/>
        <end position="188"/>
    </location>
</feature>
<dbReference type="Proteomes" id="UP000070058">
    <property type="component" value="Unassembled WGS sequence"/>
</dbReference>
<protein>
    <recommendedName>
        <fullName evidence="7">UPF0056 membrane protein</fullName>
    </recommendedName>
</protein>
<feature type="transmembrane region" description="Helical" evidence="7">
    <location>
        <begin position="40"/>
        <end position="59"/>
    </location>
</feature>
<dbReference type="EMBL" id="LSZQ01000009">
    <property type="protein sequence ID" value="KXU38090.1"/>
    <property type="molecule type" value="Genomic_DNA"/>
</dbReference>